<comment type="similarity">
    <text evidence="4">Belongs to the class I-like SAM-binding methyltransferase superfamily. Cation-dependent O-methyltransferase family.</text>
</comment>
<dbReference type="PROSITE" id="PS51682">
    <property type="entry name" value="SAM_OMT_I"/>
    <property type="match status" value="1"/>
</dbReference>
<dbReference type="Proteomes" id="UP001152795">
    <property type="component" value="Unassembled WGS sequence"/>
</dbReference>
<comment type="caution">
    <text evidence="5">The sequence shown here is derived from an EMBL/GenBank/DDBJ whole genome shotgun (WGS) entry which is preliminary data.</text>
</comment>
<dbReference type="PANTHER" id="PTHR10509">
    <property type="entry name" value="O-METHYLTRANSFERASE-RELATED"/>
    <property type="match status" value="1"/>
</dbReference>
<name>A0A7D9I9E1_PARCT</name>
<evidence type="ECO:0000256" key="1">
    <source>
        <dbReference type="ARBA" id="ARBA00022603"/>
    </source>
</evidence>
<dbReference type="EMBL" id="CACRXK020004312">
    <property type="protein sequence ID" value="CAB4002285.1"/>
    <property type="molecule type" value="Genomic_DNA"/>
</dbReference>
<dbReference type="Pfam" id="PF01596">
    <property type="entry name" value="Methyltransf_3"/>
    <property type="match status" value="1"/>
</dbReference>
<evidence type="ECO:0000256" key="3">
    <source>
        <dbReference type="ARBA" id="ARBA00022691"/>
    </source>
</evidence>
<dbReference type="AlphaFoldDB" id="A0A7D9I9E1"/>
<reference evidence="5" key="1">
    <citation type="submission" date="2020-04" db="EMBL/GenBank/DDBJ databases">
        <authorList>
            <person name="Alioto T."/>
            <person name="Alioto T."/>
            <person name="Gomez Garrido J."/>
        </authorList>
    </citation>
    <scope>NUCLEOTIDE SEQUENCE</scope>
    <source>
        <strain evidence="5">A484AB</strain>
    </source>
</reference>
<dbReference type="GO" id="GO:0032259">
    <property type="term" value="P:methylation"/>
    <property type="evidence" value="ECO:0007669"/>
    <property type="project" value="UniProtKB-KW"/>
</dbReference>
<proteinExistence type="inferred from homology"/>
<dbReference type="GO" id="GO:0008757">
    <property type="term" value="F:S-adenosylmethionine-dependent methyltransferase activity"/>
    <property type="evidence" value="ECO:0007669"/>
    <property type="project" value="TreeGrafter"/>
</dbReference>
<gene>
    <name evidence="5" type="ORF">PACLA_8A056122</name>
</gene>
<sequence length="181" mass="20146">MSVMVSSSEQCQFLRLLLKLMNAKKAIEIGVFTGYNLLNVALTLPKDGKVIGCDISSEYFDVGRPLIEEAGVMDKIDLRIQPAVQTLDELLAAGEGGTFDFIYIDADKENYDTYYEKGLQLLRPGGVIAIDNVLWGGRVTKEEKDEDTTSIHNLNQKIHKDERVDNSLLPLADGLNLVRKI</sequence>
<dbReference type="SUPFAM" id="SSF53335">
    <property type="entry name" value="S-adenosyl-L-methionine-dependent methyltransferases"/>
    <property type="match status" value="1"/>
</dbReference>
<dbReference type="GO" id="GO:0008171">
    <property type="term" value="F:O-methyltransferase activity"/>
    <property type="evidence" value="ECO:0007669"/>
    <property type="project" value="InterPro"/>
</dbReference>
<keyword evidence="6" id="KW-1185">Reference proteome</keyword>
<keyword evidence="3" id="KW-0949">S-adenosyl-L-methionine</keyword>
<keyword evidence="2" id="KW-0808">Transferase</keyword>
<dbReference type="Gene3D" id="3.40.50.150">
    <property type="entry name" value="Vaccinia Virus protein VP39"/>
    <property type="match status" value="1"/>
</dbReference>
<evidence type="ECO:0000313" key="6">
    <source>
        <dbReference type="Proteomes" id="UP001152795"/>
    </source>
</evidence>
<keyword evidence="1 5" id="KW-0489">Methyltransferase</keyword>
<evidence type="ECO:0000313" key="5">
    <source>
        <dbReference type="EMBL" id="CAB4002285.1"/>
    </source>
</evidence>
<accession>A0A7D9I9E1</accession>
<dbReference type="PANTHER" id="PTHR10509:SF93">
    <property type="entry name" value="CATECHOL O-METHYLTRANSFERASE DOMAIN-CONTAINING PROTEIN 1"/>
    <property type="match status" value="1"/>
</dbReference>
<dbReference type="InterPro" id="IPR050362">
    <property type="entry name" value="Cation-dep_OMT"/>
</dbReference>
<dbReference type="CDD" id="cd02440">
    <property type="entry name" value="AdoMet_MTases"/>
    <property type="match status" value="1"/>
</dbReference>
<dbReference type="InterPro" id="IPR002935">
    <property type="entry name" value="SAM_O-MeTrfase"/>
</dbReference>
<dbReference type="OrthoDB" id="10251242at2759"/>
<protein>
    <submittedName>
        <fullName evidence="5">SAM-dependent methyltransferase</fullName>
    </submittedName>
</protein>
<evidence type="ECO:0000256" key="2">
    <source>
        <dbReference type="ARBA" id="ARBA00022679"/>
    </source>
</evidence>
<dbReference type="InterPro" id="IPR029063">
    <property type="entry name" value="SAM-dependent_MTases_sf"/>
</dbReference>
<evidence type="ECO:0000256" key="4">
    <source>
        <dbReference type="ARBA" id="ARBA00023453"/>
    </source>
</evidence>
<organism evidence="5 6">
    <name type="scientific">Paramuricea clavata</name>
    <name type="common">Red gorgonian</name>
    <name type="synonym">Violescent sea-whip</name>
    <dbReference type="NCBI Taxonomy" id="317549"/>
    <lineage>
        <taxon>Eukaryota</taxon>
        <taxon>Metazoa</taxon>
        <taxon>Cnidaria</taxon>
        <taxon>Anthozoa</taxon>
        <taxon>Octocorallia</taxon>
        <taxon>Malacalcyonacea</taxon>
        <taxon>Plexauridae</taxon>
        <taxon>Paramuricea</taxon>
    </lineage>
</organism>